<feature type="compositionally biased region" description="Acidic residues" evidence="3">
    <location>
        <begin position="138"/>
        <end position="148"/>
    </location>
</feature>
<feature type="compositionally biased region" description="Basic and acidic residues" evidence="3">
    <location>
        <begin position="88"/>
        <end position="106"/>
    </location>
</feature>
<keyword evidence="2" id="KW-1133">Transmembrane helix</keyword>
<evidence type="ECO:0000256" key="2">
    <source>
        <dbReference type="ARBA" id="ARBA00022989"/>
    </source>
</evidence>
<dbReference type="InterPro" id="IPR003660">
    <property type="entry name" value="HAMP_dom"/>
</dbReference>
<feature type="region of interest" description="Disordered" evidence="3">
    <location>
        <begin position="133"/>
        <end position="178"/>
    </location>
</feature>
<proteinExistence type="predicted"/>
<keyword evidence="2" id="KW-0472">Membrane</keyword>
<keyword evidence="6" id="KW-1185">Reference proteome</keyword>
<evidence type="ECO:0000256" key="3">
    <source>
        <dbReference type="SAM" id="MobiDB-lite"/>
    </source>
</evidence>
<comment type="caution">
    <text evidence="5">The sequence shown here is derived from an EMBL/GenBank/DDBJ whole genome shotgun (WGS) entry which is preliminary data.</text>
</comment>
<accession>A0ABP9PIK1</accession>
<dbReference type="RefSeq" id="WP_345457551.1">
    <property type="nucleotide sequence ID" value="NZ_BAABKG010000002.1"/>
</dbReference>
<evidence type="ECO:0000256" key="1">
    <source>
        <dbReference type="ARBA" id="ARBA00022692"/>
    </source>
</evidence>
<feature type="compositionally biased region" description="Low complexity" evidence="3">
    <location>
        <begin position="149"/>
        <end position="160"/>
    </location>
</feature>
<dbReference type="EMBL" id="BAABKG010000002">
    <property type="protein sequence ID" value="GAA5147209.1"/>
    <property type="molecule type" value="Genomic_DNA"/>
</dbReference>
<dbReference type="Proteomes" id="UP001500221">
    <property type="component" value="Unassembled WGS sequence"/>
</dbReference>
<name>A0ABP9PIK1_9ACTN</name>
<protein>
    <recommendedName>
        <fullName evidence="4">HAMP domain-containing protein</fullName>
    </recommendedName>
</protein>
<organism evidence="5 6">
    <name type="scientific">Nocardioides marinquilinus</name>
    <dbReference type="NCBI Taxonomy" id="1210400"/>
    <lineage>
        <taxon>Bacteria</taxon>
        <taxon>Bacillati</taxon>
        <taxon>Actinomycetota</taxon>
        <taxon>Actinomycetes</taxon>
        <taxon>Propionibacteriales</taxon>
        <taxon>Nocardioidaceae</taxon>
        <taxon>Nocardioides</taxon>
    </lineage>
</organism>
<gene>
    <name evidence="5" type="ORF">GCM10023340_19280</name>
</gene>
<reference evidence="6" key="1">
    <citation type="journal article" date="2019" name="Int. J. Syst. Evol. Microbiol.">
        <title>The Global Catalogue of Microorganisms (GCM) 10K type strain sequencing project: providing services to taxonomists for standard genome sequencing and annotation.</title>
        <authorList>
            <consortium name="The Broad Institute Genomics Platform"/>
            <consortium name="The Broad Institute Genome Sequencing Center for Infectious Disease"/>
            <person name="Wu L."/>
            <person name="Ma J."/>
        </authorList>
    </citation>
    <scope>NUCLEOTIDE SEQUENCE [LARGE SCALE GENOMIC DNA]</scope>
    <source>
        <strain evidence="6">JCM 18459</strain>
    </source>
</reference>
<sequence length="301" mass="31898">MPRLFAGLVSVAEDVGVTVVALLSAVVAVAVGVVATLHVTGDTPYSQADLDRAAAASRLQAEAPPTSVEPVAATDRADDVRTPAVRRLQRDLEEAREQVRTLERTGTRSRRAARAAEDEVATLRTRLKAAREKLAEATADDPTTEVTDDPTFPLQPLDPTDPTDPADPGTTEEPLPDATVTGTLQTSWTLSPRRKPWPRGCPSVMEGYRVAVTSSDGERVAEVRARDVDLVDRRVTAGGDLRMVCQGTYSATLPQPLAGSYDFWAVTAARPGTPLDESLVADTTVTSGAAPALTVLFCPGC</sequence>
<feature type="region of interest" description="Disordered" evidence="3">
    <location>
        <begin position="57"/>
        <end position="120"/>
    </location>
</feature>
<evidence type="ECO:0000313" key="5">
    <source>
        <dbReference type="EMBL" id="GAA5147209.1"/>
    </source>
</evidence>
<evidence type="ECO:0000313" key="6">
    <source>
        <dbReference type="Proteomes" id="UP001500221"/>
    </source>
</evidence>
<keyword evidence="1" id="KW-0812">Transmembrane</keyword>
<feature type="domain" description="HAMP" evidence="4">
    <location>
        <begin position="86"/>
        <end position="139"/>
    </location>
</feature>
<dbReference type="PROSITE" id="PS50885">
    <property type="entry name" value="HAMP"/>
    <property type="match status" value="1"/>
</dbReference>
<evidence type="ECO:0000259" key="4">
    <source>
        <dbReference type="PROSITE" id="PS50885"/>
    </source>
</evidence>